<gene>
    <name evidence="1" type="ORF">DXC78_06680</name>
</gene>
<evidence type="ECO:0000313" key="1">
    <source>
        <dbReference type="EMBL" id="RGD76369.1"/>
    </source>
</evidence>
<comment type="caution">
    <text evidence="1">The sequence shown here is derived from an EMBL/GenBank/DDBJ whole genome shotgun (WGS) entry which is preliminary data.</text>
</comment>
<proteinExistence type="predicted"/>
<name>A0A3E3E469_9FIRM</name>
<evidence type="ECO:0000313" key="2">
    <source>
        <dbReference type="Proteomes" id="UP000260721"/>
    </source>
</evidence>
<sequence length="66" mass="7591">MKHTKSEILNALHVIKDTCYEKYEERDGVGSCYNCPFSDVDGNCVLAEQIPVSWDINDDEPWRALE</sequence>
<dbReference type="AlphaFoldDB" id="A0A3E3E469"/>
<protein>
    <submittedName>
        <fullName evidence="1">Uncharacterized protein</fullName>
    </submittedName>
</protein>
<accession>A0A3E3E469</accession>
<organism evidence="1 2">
    <name type="scientific">Faecalicoccus pleomorphus</name>
    <dbReference type="NCBI Taxonomy" id="1323"/>
    <lineage>
        <taxon>Bacteria</taxon>
        <taxon>Bacillati</taxon>
        <taxon>Bacillota</taxon>
        <taxon>Erysipelotrichia</taxon>
        <taxon>Erysipelotrichales</taxon>
        <taxon>Erysipelotrichaceae</taxon>
        <taxon>Faecalicoccus</taxon>
    </lineage>
</organism>
<dbReference type="Proteomes" id="UP000260721">
    <property type="component" value="Unassembled WGS sequence"/>
</dbReference>
<dbReference type="RefSeq" id="WP_117446307.1">
    <property type="nucleotide sequence ID" value="NZ_QUSK01000013.1"/>
</dbReference>
<reference evidence="1 2" key="1">
    <citation type="submission" date="2018-08" db="EMBL/GenBank/DDBJ databases">
        <title>A genome reference for cultivated species of the human gut microbiota.</title>
        <authorList>
            <person name="Zou Y."/>
            <person name="Xue W."/>
            <person name="Luo G."/>
        </authorList>
    </citation>
    <scope>NUCLEOTIDE SEQUENCE [LARGE SCALE GENOMIC DNA]</scope>
    <source>
        <strain evidence="1 2">TF08-11</strain>
    </source>
</reference>
<dbReference type="EMBL" id="QUSK01000013">
    <property type="protein sequence ID" value="RGD76369.1"/>
    <property type="molecule type" value="Genomic_DNA"/>
</dbReference>